<evidence type="ECO:0008006" key="3">
    <source>
        <dbReference type="Google" id="ProtNLM"/>
    </source>
</evidence>
<dbReference type="Gene3D" id="3.60.40.10">
    <property type="entry name" value="PPM-type phosphatase domain"/>
    <property type="match status" value="1"/>
</dbReference>
<name>A0AAD1Z656_9LAMI</name>
<sequence>MGSREERHRHNRDLVPLAALISRELKKVKMEKPTVRYGCAAQLRDCQRVTGNPSTSFSVLAIFDGHNGNAAAIFSRDHLSNYFLALFLEGSGRTIGFKFYLEPWMLDLLKLIRSFRAKA</sequence>
<dbReference type="Proteomes" id="UP000834106">
    <property type="component" value="Chromosome 5"/>
</dbReference>
<dbReference type="AlphaFoldDB" id="A0AAD1Z656"/>
<dbReference type="SUPFAM" id="SSF81606">
    <property type="entry name" value="PP2C-like"/>
    <property type="match status" value="1"/>
</dbReference>
<proteinExistence type="predicted"/>
<organism evidence="1 2">
    <name type="scientific">Fraxinus pennsylvanica</name>
    <dbReference type="NCBI Taxonomy" id="56036"/>
    <lineage>
        <taxon>Eukaryota</taxon>
        <taxon>Viridiplantae</taxon>
        <taxon>Streptophyta</taxon>
        <taxon>Embryophyta</taxon>
        <taxon>Tracheophyta</taxon>
        <taxon>Spermatophyta</taxon>
        <taxon>Magnoliopsida</taxon>
        <taxon>eudicotyledons</taxon>
        <taxon>Gunneridae</taxon>
        <taxon>Pentapetalae</taxon>
        <taxon>asterids</taxon>
        <taxon>lamiids</taxon>
        <taxon>Lamiales</taxon>
        <taxon>Oleaceae</taxon>
        <taxon>Oleeae</taxon>
        <taxon>Fraxinus</taxon>
    </lineage>
</organism>
<evidence type="ECO:0000313" key="1">
    <source>
        <dbReference type="EMBL" id="CAI9761970.1"/>
    </source>
</evidence>
<evidence type="ECO:0000313" key="2">
    <source>
        <dbReference type="Proteomes" id="UP000834106"/>
    </source>
</evidence>
<reference evidence="1" key="1">
    <citation type="submission" date="2023-05" db="EMBL/GenBank/DDBJ databases">
        <authorList>
            <person name="Huff M."/>
        </authorList>
    </citation>
    <scope>NUCLEOTIDE SEQUENCE</scope>
</reference>
<dbReference type="EMBL" id="OU503040">
    <property type="protein sequence ID" value="CAI9761970.1"/>
    <property type="molecule type" value="Genomic_DNA"/>
</dbReference>
<dbReference type="InterPro" id="IPR036457">
    <property type="entry name" value="PPM-type-like_dom_sf"/>
</dbReference>
<gene>
    <name evidence="1" type="ORF">FPE_LOCUS9400</name>
</gene>
<protein>
    <recommendedName>
        <fullName evidence="3">PPM-type phosphatase domain-containing protein</fullName>
    </recommendedName>
</protein>
<keyword evidence="2" id="KW-1185">Reference proteome</keyword>
<accession>A0AAD1Z656</accession>